<comment type="caution">
    <text evidence="3">The sequence shown here is derived from an EMBL/GenBank/DDBJ whole genome shotgun (WGS) entry which is preliminary data.</text>
</comment>
<dbReference type="GeneID" id="61064145"/>
<feature type="transmembrane region" description="Helical" evidence="1">
    <location>
        <begin position="20"/>
        <end position="45"/>
    </location>
</feature>
<evidence type="ECO:0000313" key="4">
    <source>
        <dbReference type="EMBL" id="EAK0452843.1"/>
    </source>
</evidence>
<evidence type="ECO:0000313" key="2">
    <source>
        <dbReference type="EMBL" id="EAI5407440.1"/>
    </source>
</evidence>
<accession>A0A5L8JGG3</accession>
<dbReference type="EMBL" id="AABQDW010000002">
    <property type="protein sequence ID" value="EAI5407440.1"/>
    <property type="molecule type" value="Genomic_DNA"/>
</dbReference>
<evidence type="ECO:0000313" key="5">
    <source>
        <dbReference type="EMBL" id="EAK0468453.1"/>
    </source>
</evidence>
<proteinExistence type="predicted"/>
<keyword evidence="1" id="KW-0472">Membrane</keyword>
<keyword evidence="1" id="KW-0812">Transmembrane</keyword>
<sequence>MLALDSIKQGIKFYISHFGFIDYFAIIWVLLVFLVVLFLVIILIFKRPGLASILLIADIVFVFLGIFYTHKFIDETLRKREIMISDIKQLNYSDTMIVDLNLTNKSNKAFKYCNVNLKFYKVAPNKFKNYINSLKPFYKKNSVIEDGVNIGQTKNLRLVINDFRPTDYNTTVTSECF</sequence>
<dbReference type="Proteomes" id="UP000535509">
    <property type="component" value="Unassembled WGS sequence"/>
</dbReference>
<keyword evidence="6" id="KW-1185">Reference proteome</keyword>
<protein>
    <submittedName>
        <fullName evidence="3">DUF2393 domain-containing protein</fullName>
    </submittedName>
</protein>
<dbReference type="AlphaFoldDB" id="A0A5L8JGG3"/>
<evidence type="ECO:0000313" key="7">
    <source>
        <dbReference type="Proteomes" id="UP000557842"/>
    </source>
</evidence>
<reference evidence="3 6" key="1">
    <citation type="submission" date="2018-06" db="EMBL/GenBank/DDBJ databases">
        <authorList>
            <consortium name="PulseNet: The National Subtyping Network for Foodborne Disease Surveillance"/>
            <person name="Tarr C.L."/>
            <person name="Trees E."/>
            <person name="Katz L.S."/>
            <person name="Carleton-Romer H.A."/>
            <person name="Stroika S."/>
            <person name="Kucerova Z."/>
            <person name="Roache K.F."/>
            <person name="Sabol A.L."/>
            <person name="Besser J."/>
            <person name="Gerner-Smidt P."/>
        </authorList>
    </citation>
    <scope>NUCLEOTIDE SEQUENCE [LARGE SCALE GENOMIC DNA]</scope>
    <source>
        <strain evidence="4">2014D-0197</strain>
        <strain evidence="2 7">2016D-0221</strain>
        <strain evidence="5">D4313</strain>
        <strain evidence="3 6">PNUSAC001503</strain>
    </source>
</reference>
<keyword evidence="1" id="KW-1133">Transmembrane helix</keyword>
<dbReference type="EMBL" id="AABTCC010000003">
    <property type="protein sequence ID" value="EAI8858545.1"/>
    <property type="molecule type" value="Genomic_DNA"/>
</dbReference>
<name>A0A5L8JGG3_CAMFE</name>
<evidence type="ECO:0000256" key="1">
    <source>
        <dbReference type="SAM" id="Phobius"/>
    </source>
</evidence>
<dbReference type="EMBL" id="AACCXK010000005">
    <property type="protein sequence ID" value="EAK0452843.1"/>
    <property type="molecule type" value="Genomic_DNA"/>
</dbReference>
<dbReference type="Pfam" id="PF09624">
    <property type="entry name" value="DUF2393"/>
    <property type="match status" value="1"/>
</dbReference>
<evidence type="ECO:0000313" key="6">
    <source>
        <dbReference type="Proteomes" id="UP000535509"/>
    </source>
</evidence>
<organism evidence="3 6">
    <name type="scientific">Campylobacter fetus</name>
    <dbReference type="NCBI Taxonomy" id="196"/>
    <lineage>
        <taxon>Bacteria</taxon>
        <taxon>Pseudomonadati</taxon>
        <taxon>Campylobacterota</taxon>
        <taxon>Epsilonproteobacteria</taxon>
        <taxon>Campylobacterales</taxon>
        <taxon>Campylobacteraceae</taxon>
        <taxon>Campylobacter</taxon>
    </lineage>
</organism>
<dbReference type="RefSeq" id="WP_002848412.1">
    <property type="nucleotide sequence ID" value="NZ_AABUZP020000024.1"/>
</dbReference>
<dbReference type="Proteomes" id="UP000557842">
    <property type="component" value="Unassembled WGS sequence"/>
</dbReference>
<gene>
    <name evidence="4" type="ORF">AAH17_04130</name>
    <name evidence="5" type="ORF">AAH24_03590</name>
    <name evidence="2" type="ORF">BVH53_01785</name>
    <name evidence="3" type="ORF">CX802_01600</name>
</gene>
<evidence type="ECO:0000313" key="3">
    <source>
        <dbReference type="EMBL" id="EAI8858545.1"/>
    </source>
</evidence>
<feature type="transmembrane region" description="Helical" evidence="1">
    <location>
        <begin position="51"/>
        <end position="70"/>
    </location>
</feature>
<dbReference type="EMBL" id="AACCXM010000002">
    <property type="protein sequence ID" value="EAK0468453.1"/>
    <property type="molecule type" value="Genomic_DNA"/>
</dbReference>
<dbReference type="InterPro" id="IPR013417">
    <property type="entry name" value="CHP02588"/>
</dbReference>